<evidence type="ECO:0000313" key="1">
    <source>
        <dbReference type="EMBL" id="KAK8509925.1"/>
    </source>
</evidence>
<keyword evidence="2" id="KW-1185">Reference proteome</keyword>
<reference evidence="1 2" key="1">
    <citation type="journal article" date="2024" name="G3 (Bethesda)">
        <title>Genome assembly of Hibiscus sabdariffa L. provides insights into metabolisms of medicinal natural products.</title>
        <authorList>
            <person name="Kim T."/>
        </authorList>
    </citation>
    <scope>NUCLEOTIDE SEQUENCE [LARGE SCALE GENOMIC DNA]</scope>
    <source>
        <strain evidence="1">TK-2024</strain>
        <tissue evidence="1">Old leaves</tissue>
    </source>
</reference>
<protein>
    <submittedName>
        <fullName evidence="1">Uncharacterized protein</fullName>
    </submittedName>
</protein>
<gene>
    <name evidence="1" type="ORF">V6N12_001993</name>
</gene>
<dbReference type="Proteomes" id="UP001472677">
    <property type="component" value="Unassembled WGS sequence"/>
</dbReference>
<name>A0ABR2BS12_9ROSI</name>
<dbReference type="EMBL" id="JBBPBM010000090">
    <property type="protein sequence ID" value="KAK8509925.1"/>
    <property type="molecule type" value="Genomic_DNA"/>
</dbReference>
<sequence>MKFHQVGLFSAFSGRLKAIRSFKMAIPHAHTHAFTHGMVMRIPHAPIRLHVSFCSQKMVSQWVTSGIHHVAEREKNTPGPMACLSNWCGNESEPRGRGVLLPLCSVLSLSLPWLT</sequence>
<proteinExistence type="predicted"/>
<organism evidence="1 2">
    <name type="scientific">Hibiscus sabdariffa</name>
    <name type="common">roselle</name>
    <dbReference type="NCBI Taxonomy" id="183260"/>
    <lineage>
        <taxon>Eukaryota</taxon>
        <taxon>Viridiplantae</taxon>
        <taxon>Streptophyta</taxon>
        <taxon>Embryophyta</taxon>
        <taxon>Tracheophyta</taxon>
        <taxon>Spermatophyta</taxon>
        <taxon>Magnoliopsida</taxon>
        <taxon>eudicotyledons</taxon>
        <taxon>Gunneridae</taxon>
        <taxon>Pentapetalae</taxon>
        <taxon>rosids</taxon>
        <taxon>malvids</taxon>
        <taxon>Malvales</taxon>
        <taxon>Malvaceae</taxon>
        <taxon>Malvoideae</taxon>
        <taxon>Hibiscus</taxon>
    </lineage>
</organism>
<comment type="caution">
    <text evidence="1">The sequence shown here is derived from an EMBL/GenBank/DDBJ whole genome shotgun (WGS) entry which is preliminary data.</text>
</comment>
<accession>A0ABR2BS12</accession>
<evidence type="ECO:0000313" key="2">
    <source>
        <dbReference type="Proteomes" id="UP001472677"/>
    </source>
</evidence>